<dbReference type="EMBL" id="GL832955">
    <property type="protein sequence ID" value="EGD72409.1"/>
    <property type="molecule type" value="Genomic_DNA"/>
</dbReference>
<dbReference type="Proteomes" id="UP000007799">
    <property type="component" value="Unassembled WGS sequence"/>
</dbReference>
<evidence type="ECO:0000256" key="13">
    <source>
        <dbReference type="SAM" id="MobiDB-lite"/>
    </source>
</evidence>
<dbReference type="PANTHER" id="PTHR42884:SF14">
    <property type="entry name" value="NEUROENDOCRINE CONVERTASE 1"/>
    <property type="match status" value="1"/>
</dbReference>
<evidence type="ECO:0000256" key="8">
    <source>
        <dbReference type="ARBA" id="ARBA00022837"/>
    </source>
</evidence>
<organism evidence="17">
    <name type="scientific">Salpingoeca rosetta (strain ATCC 50818 / BSB-021)</name>
    <dbReference type="NCBI Taxonomy" id="946362"/>
    <lineage>
        <taxon>Eukaryota</taxon>
        <taxon>Choanoflagellata</taxon>
        <taxon>Craspedida</taxon>
        <taxon>Salpingoecidae</taxon>
        <taxon>Salpingoeca</taxon>
    </lineage>
</organism>
<dbReference type="KEGG" id="sre:PTSG_00429"/>
<evidence type="ECO:0000313" key="16">
    <source>
        <dbReference type="EMBL" id="EGD72409.1"/>
    </source>
</evidence>
<dbReference type="Pfam" id="PF16470">
    <property type="entry name" value="S8_pro-domain"/>
    <property type="match status" value="1"/>
</dbReference>
<name>F2TWG3_SALR5</name>
<dbReference type="GO" id="GO:0000139">
    <property type="term" value="C:Golgi membrane"/>
    <property type="evidence" value="ECO:0007669"/>
    <property type="project" value="TreeGrafter"/>
</dbReference>
<feature type="region of interest" description="Disordered" evidence="13">
    <location>
        <begin position="1516"/>
        <end position="1580"/>
    </location>
</feature>
<dbReference type="SUPFAM" id="SSF57184">
    <property type="entry name" value="Growth factor receptor domain"/>
    <property type="match status" value="6"/>
</dbReference>
<keyword evidence="10" id="KW-0325">Glycoprotein</keyword>
<dbReference type="InterPro" id="IPR036852">
    <property type="entry name" value="Peptidase_S8/S53_dom_sf"/>
</dbReference>
<evidence type="ECO:0000256" key="5">
    <source>
        <dbReference type="ARBA" id="ARBA00022737"/>
    </source>
</evidence>
<evidence type="ECO:0000256" key="9">
    <source>
        <dbReference type="ARBA" id="ARBA00023145"/>
    </source>
</evidence>
<feature type="compositionally biased region" description="Pro residues" evidence="13">
    <location>
        <begin position="1523"/>
        <end position="1534"/>
    </location>
</feature>
<comment type="similarity">
    <text evidence="1">Belongs to the peptidase S8 family. Furin subfamily.</text>
</comment>
<dbReference type="OMA" id="ICATCEG"/>
<dbReference type="FunFam" id="3.40.50.200:FF:000001">
    <property type="entry name" value="Furin 2, isoform B"/>
    <property type="match status" value="1"/>
</dbReference>
<feature type="region of interest" description="Disordered" evidence="13">
    <location>
        <begin position="1"/>
        <end position="21"/>
    </location>
</feature>
<dbReference type="GO" id="GO:0016485">
    <property type="term" value="P:protein processing"/>
    <property type="evidence" value="ECO:0007669"/>
    <property type="project" value="TreeGrafter"/>
</dbReference>
<dbReference type="PROSITE" id="PS00137">
    <property type="entry name" value="SUBTILASE_HIS"/>
    <property type="match status" value="1"/>
</dbReference>
<dbReference type="InterPro" id="IPR032778">
    <property type="entry name" value="GF_recep_IV"/>
</dbReference>
<keyword evidence="14" id="KW-1133">Transmembrane helix</keyword>
<feature type="compositionally biased region" description="Polar residues" evidence="13">
    <location>
        <begin position="1543"/>
        <end position="1556"/>
    </location>
</feature>
<dbReference type="InterPro" id="IPR002884">
    <property type="entry name" value="P_dom"/>
</dbReference>
<evidence type="ECO:0000259" key="15">
    <source>
        <dbReference type="PROSITE" id="PS51829"/>
    </source>
</evidence>
<evidence type="ECO:0000256" key="4">
    <source>
        <dbReference type="ARBA" id="ARBA00022729"/>
    </source>
</evidence>
<feature type="domain" description="P/Homo B" evidence="15">
    <location>
        <begin position="559"/>
        <end position="691"/>
    </location>
</feature>
<dbReference type="SUPFAM" id="SSF49785">
    <property type="entry name" value="Galactose-binding domain-like"/>
    <property type="match status" value="1"/>
</dbReference>
<dbReference type="InterPro" id="IPR023828">
    <property type="entry name" value="Peptidase_S8_Ser-AS"/>
</dbReference>
<dbReference type="RefSeq" id="XP_004998978.1">
    <property type="nucleotide sequence ID" value="XM_004998921.1"/>
</dbReference>
<evidence type="ECO:0000256" key="2">
    <source>
        <dbReference type="ARBA" id="ARBA00022670"/>
    </source>
</evidence>
<dbReference type="CDD" id="cd00064">
    <property type="entry name" value="FU"/>
    <property type="match status" value="9"/>
</dbReference>
<dbReference type="eggNOG" id="KOG3525">
    <property type="taxonomic scope" value="Eukaryota"/>
</dbReference>
<dbReference type="InterPro" id="IPR032815">
    <property type="entry name" value="S8_pro-domain"/>
</dbReference>
<evidence type="ECO:0000256" key="7">
    <source>
        <dbReference type="ARBA" id="ARBA00022825"/>
    </source>
</evidence>
<keyword evidence="5" id="KW-0677">Repeat</keyword>
<dbReference type="PROSITE" id="PS00138">
    <property type="entry name" value="SUBTILASE_SER"/>
    <property type="match status" value="1"/>
</dbReference>
<dbReference type="Pfam" id="PF14843">
    <property type="entry name" value="GF_recep_IV"/>
    <property type="match status" value="4"/>
</dbReference>
<dbReference type="SUPFAM" id="SSF52743">
    <property type="entry name" value="Subtilisin-like"/>
    <property type="match status" value="1"/>
</dbReference>
<dbReference type="OrthoDB" id="300641at2759"/>
<dbReference type="InterPro" id="IPR023827">
    <property type="entry name" value="Peptidase_S8_Asp-AS"/>
</dbReference>
<keyword evidence="6 12" id="KW-0378">Hydrolase</keyword>
<evidence type="ECO:0000256" key="14">
    <source>
        <dbReference type="SAM" id="Phobius"/>
    </source>
</evidence>
<dbReference type="GO" id="GO:0004252">
    <property type="term" value="F:serine-type endopeptidase activity"/>
    <property type="evidence" value="ECO:0007669"/>
    <property type="project" value="UniProtKB-UniRule"/>
</dbReference>
<sequence>MVGRRSKRRTESKATRSGGGGRVRRCGVMAGMAAQGVKLVLLVGLVAAVVMVCALERRHGDAQDNANGGVVTAERLKKVGEPGAFHNLWAVHVDGDRDAADQVARAHGFRNRGPIGGLDNFYHFELSCDPEQEAAGECVQPHRHAAPHTHRLLNESRVIWAEQQRLLHRPRHYAVDLDTLRAGNAGNAGTAPDEDMSALASMDAAAPGGGGPESQGGLGRVRRDFDADAYAKTINDPSFSVQWHLYQSHSDNHHNVLPVWNEGITGKGVVVTIVDDGIEYTHPDLKANYDPKASTDINGNDDDPFPDERYPINKHGTRCSGEVAAARDNRKCGVGIAYEANIGGIRMLDGPVTDSVEAHSLSLNPQHIDVYSNSWGPNDDGRTMEGPALLARKAFGDGIAKGRGGLGSIYLFASGNGGSADDCNCDGYTNSPYTLSIGAIDEHNNVPYYTEKCASTLAVTYSSGSGTRSITTVDLHNGCTHAHTGTSAAAPLAAGLVALVLQANPKLTWRDVQHVIVRGTRTPGNSWDTNSAGFKMSYAFGFGVLDAKKLVDVARTWENRPKQLQHKNTIKPNSAIPATQSMSDALTVAFDVRRQDTTIAELEHVQVMVNINSPRRGDIVLDIEAPSGTKSKLLTRRASDYSNSGIHWTFMSVRHWGESPLGKWKLYARSFGTGSAKLVDATLILYGTTATGDHSGGTTTCPKGTYRDSSGQCLNCDAECDSKGCTGAGPTACVSCQHYEHAGTCVADCGDIGMLGVDDSKECVKCHPQCKGCFGRTEYECVACVGATLREGGQVKCVDTCPKHHYLDDDNQCQACDAECNTCAGPGPNNCMACTHVQLFDGTCVDACPEETYESSDGVCMACNGQCRDTCTGAGPTKCSACKGLRLQLQEDDDSSVVTKCVEACPPSRVPNEHQVCVCANHTYPDHQSLACLPCHAECLSGCDGPDVTDCIGPCAHAQHSTECVDECPADYFASTDTAAFHALYPHATIRSSNVCLPCNDQCASGCTGPSAHDCTSDSSGNRCLAFEDEDGACVPACNKGTYEDVASSKCRTCHAECDGCIGAGPGACLRCKHVSHDGTCLASCPVHMYATERSVCEECHPECADVCFGPSDRQCFEAAADVSATEPSCKSVHLGQQCLSECPVSHYEDIDFACQACDGECGEEGCHAAGAASCNSCKHVTASDGTCARQCQADEYVDDAQMCRPCDASCKHGCSGPAAGDCLDSGDCTTQHQSCPSDSYFDTAVCECVKDACSSGITYNGNCVPSCPSGTYASEDGTTCHACADNCDACTGPTQQECTACVHAGVVDTDGTLTCFDDSSCRDPARQYLDSTDNLCKPCHAECNGCFAPTNRDCKACVHVQSQGTCLAECPRGFYAPHAGDGGDEGSSAGTVVVCQPCHGECASGCSGPGASNCTACRHVQLDGQCISTCPVGTYHNTATDTCEACDGECLAGCTGPTAADCAGGKCVNFIHKGTCVSACPVGFFANEQAMCEACHPSCPGRCVNATPSGCVLDTSTTPSTPVEPSPSPPPPSSSTTSTVTAGASTHAQSHTTARAHQPPATADTTTTPADRTSSSGAQYLGRVPTSTVEIAVAAVLLAVIAIVVLFVVVRLKGRANRARVSYQRVKLTELLSDDDSDDDLVLHGDHLAPFDVVAPSVSSSSSSQSPPTNGAGRGHARDVVAEGTSVQLLADFPQSDI</sequence>
<evidence type="ECO:0000256" key="10">
    <source>
        <dbReference type="ARBA" id="ARBA00023180"/>
    </source>
</evidence>
<dbReference type="Pfam" id="PF01483">
    <property type="entry name" value="P_proprotein"/>
    <property type="match status" value="1"/>
</dbReference>
<keyword evidence="2 12" id="KW-0645">Protease</keyword>
<dbReference type="Gene3D" id="3.30.70.850">
    <property type="entry name" value="Peptidase S8, pro-domain"/>
    <property type="match status" value="1"/>
</dbReference>
<dbReference type="InterPro" id="IPR022398">
    <property type="entry name" value="Peptidase_S8_His-AS"/>
</dbReference>
<dbReference type="Pfam" id="PF00082">
    <property type="entry name" value="Peptidase_S8"/>
    <property type="match status" value="1"/>
</dbReference>
<keyword evidence="14" id="KW-0812">Transmembrane</keyword>
<keyword evidence="9" id="KW-0865">Zymogen</keyword>
<keyword evidence="4" id="KW-0732">Signal</keyword>
<evidence type="ECO:0000256" key="11">
    <source>
        <dbReference type="PIRSR" id="PIRSR615500-1"/>
    </source>
</evidence>
<evidence type="ECO:0000256" key="3">
    <source>
        <dbReference type="ARBA" id="ARBA00022685"/>
    </source>
</evidence>
<dbReference type="PRINTS" id="PR00723">
    <property type="entry name" value="SUBTILISIN"/>
</dbReference>
<feature type="active site" description="Charge relay system" evidence="11 12">
    <location>
        <position position="315"/>
    </location>
</feature>
<dbReference type="InterPro" id="IPR008979">
    <property type="entry name" value="Galactose-bd-like_sf"/>
</dbReference>
<protein>
    <submittedName>
        <fullName evidence="16">Protease PC6 isoform A</fullName>
    </submittedName>
</protein>
<keyword evidence="8" id="KW-0106">Calcium</keyword>
<dbReference type="CDD" id="cd04059">
    <property type="entry name" value="Peptidases_S8_Protein_convertases_Kexins_Furin-like"/>
    <property type="match status" value="1"/>
</dbReference>
<gene>
    <name evidence="16" type="ORF">PTSG_00429</name>
</gene>
<feature type="active site" description="Charge relay system" evidence="11 12">
    <location>
        <position position="275"/>
    </location>
</feature>
<dbReference type="PROSITE" id="PS51892">
    <property type="entry name" value="SUBTILASE"/>
    <property type="match status" value="1"/>
</dbReference>
<feature type="compositionally biased region" description="Low complexity" evidence="13">
    <location>
        <begin position="1560"/>
        <end position="1577"/>
    </location>
</feature>
<evidence type="ECO:0000256" key="12">
    <source>
        <dbReference type="PROSITE-ProRule" id="PRU01240"/>
    </source>
</evidence>
<dbReference type="PANTHER" id="PTHR42884">
    <property type="entry name" value="PROPROTEIN CONVERTASE SUBTILISIN/KEXIN-RELATED"/>
    <property type="match status" value="1"/>
</dbReference>
<dbReference type="InterPro" id="IPR038466">
    <property type="entry name" value="S8_pro-domain_sf"/>
</dbReference>
<dbReference type="InterPro" id="IPR015500">
    <property type="entry name" value="Peptidase_S8_subtilisin-rel"/>
</dbReference>
<dbReference type="PROSITE" id="PS00136">
    <property type="entry name" value="SUBTILASE_ASP"/>
    <property type="match status" value="1"/>
</dbReference>
<accession>F2TWG3</accession>
<dbReference type="SUPFAM" id="SSF54897">
    <property type="entry name" value="Protease propeptides/inhibitors"/>
    <property type="match status" value="1"/>
</dbReference>
<dbReference type="Gene3D" id="2.60.120.260">
    <property type="entry name" value="Galactose-binding domain-like"/>
    <property type="match status" value="1"/>
</dbReference>
<dbReference type="Gene3D" id="2.10.220.10">
    <property type="entry name" value="Hormone Receptor, Insulin-like Growth Factor Receptor 1, Chain A, domain 2"/>
    <property type="match status" value="8"/>
</dbReference>
<dbReference type="InterPro" id="IPR000209">
    <property type="entry name" value="Peptidase_S8/S53_dom"/>
</dbReference>
<dbReference type="Gene3D" id="3.40.50.200">
    <property type="entry name" value="Peptidase S8/S53 domain"/>
    <property type="match status" value="1"/>
</dbReference>
<keyword evidence="3" id="KW-0165">Cleavage on pair of basic residues</keyword>
<dbReference type="InterPro" id="IPR009030">
    <property type="entry name" value="Growth_fac_rcpt_cys_sf"/>
</dbReference>
<reference evidence="16" key="1">
    <citation type="submission" date="2009-08" db="EMBL/GenBank/DDBJ databases">
        <title>Annotation of Salpingoeca rosetta.</title>
        <authorList>
            <consortium name="The Broad Institute Genome Sequencing Platform"/>
            <person name="Russ C."/>
            <person name="Cuomo C."/>
            <person name="Burger G."/>
            <person name="Gray M.W."/>
            <person name="Holland P.W.H."/>
            <person name="King N."/>
            <person name="Lang F.B.F."/>
            <person name="Roger A.J."/>
            <person name="Ruiz-Trillo I."/>
            <person name="Young S.K."/>
            <person name="Zeng Q."/>
            <person name="Gargeya S."/>
            <person name="Alvarado L."/>
            <person name="Berlin A."/>
            <person name="Chapman S.B."/>
            <person name="Chen Z."/>
            <person name="Freedman E."/>
            <person name="Gellesch M."/>
            <person name="Goldberg J."/>
            <person name="Griggs A."/>
            <person name="Gujja S."/>
            <person name="Heilman E."/>
            <person name="Heiman D."/>
            <person name="Howarth C."/>
            <person name="Mehta T."/>
            <person name="Neiman D."/>
            <person name="Pearson M."/>
            <person name="Roberts A."/>
            <person name="Saif S."/>
            <person name="Shea T."/>
            <person name="Shenoy N."/>
            <person name="Sisk P."/>
            <person name="Stolte C."/>
            <person name="Sykes S."/>
            <person name="White J."/>
            <person name="Yandava C."/>
            <person name="Haas B."/>
            <person name="Nusbaum C."/>
            <person name="Birren B."/>
        </authorList>
    </citation>
    <scope>NUCLEOTIDE SEQUENCE [LARGE SCALE GENOMIC DNA]</scope>
    <source>
        <strain evidence="16">ATCC 50818</strain>
    </source>
</reference>
<keyword evidence="14" id="KW-0472">Membrane</keyword>
<feature type="region of interest" description="Disordered" evidence="13">
    <location>
        <begin position="291"/>
        <end position="310"/>
    </location>
</feature>
<feature type="region of interest" description="Disordered" evidence="13">
    <location>
        <begin position="1657"/>
        <end position="1679"/>
    </location>
</feature>
<keyword evidence="17" id="KW-1185">Reference proteome</keyword>
<dbReference type="GO" id="GO:0005802">
    <property type="term" value="C:trans-Golgi network"/>
    <property type="evidence" value="ECO:0007669"/>
    <property type="project" value="TreeGrafter"/>
</dbReference>
<dbReference type="InParanoid" id="F2TWG3"/>
<dbReference type="InterPro" id="IPR006212">
    <property type="entry name" value="Furin_repeat"/>
</dbReference>
<dbReference type="STRING" id="946362.F2TWG3"/>
<evidence type="ECO:0000256" key="6">
    <source>
        <dbReference type="ARBA" id="ARBA00022801"/>
    </source>
</evidence>
<feature type="active site" description="Charge relay system" evidence="11 12">
    <location>
        <position position="487"/>
    </location>
</feature>
<feature type="transmembrane region" description="Helical" evidence="14">
    <location>
        <begin position="1592"/>
        <end position="1611"/>
    </location>
</feature>
<evidence type="ECO:0000313" key="17">
    <source>
        <dbReference type="Proteomes" id="UP000007799"/>
    </source>
</evidence>
<keyword evidence="7 12" id="KW-0720">Serine protease</keyword>
<proteinExistence type="inferred from homology"/>
<dbReference type="PROSITE" id="PS51829">
    <property type="entry name" value="P_HOMO_B"/>
    <property type="match status" value="1"/>
</dbReference>
<feature type="compositionally biased region" description="Low complexity" evidence="13">
    <location>
        <begin position="1657"/>
        <end position="1669"/>
    </location>
</feature>
<dbReference type="SMART" id="SM00261">
    <property type="entry name" value="FU"/>
    <property type="match status" value="14"/>
</dbReference>
<dbReference type="FunCoup" id="F2TWG3">
    <property type="interactions" value="191"/>
</dbReference>
<dbReference type="GeneID" id="16067511"/>
<evidence type="ECO:0000256" key="1">
    <source>
        <dbReference type="ARBA" id="ARBA00005325"/>
    </source>
</evidence>
<dbReference type="InterPro" id="IPR034182">
    <property type="entry name" value="Kexin/furin"/>
</dbReference>